<evidence type="ECO:0000313" key="1">
    <source>
        <dbReference type="EMBL" id="QDG70152.1"/>
    </source>
</evidence>
<dbReference type="RefSeq" id="WP_141169584.1">
    <property type="nucleotide sequence ID" value="NZ_CP041185.1"/>
</dbReference>
<dbReference type="OrthoDB" id="8708355at2"/>
<name>A0A4Y6RAY6_9BURK</name>
<evidence type="ECO:0000313" key="2">
    <source>
        <dbReference type="Proteomes" id="UP000316665"/>
    </source>
</evidence>
<dbReference type="SUPFAM" id="SSF52540">
    <property type="entry name" value="P-loop containing nucleoside triphosphate hydrolases"/>
    <property type="match status" value="1"/>
</dbReference>
<dbReference type="EMBL" id="CP041185">
    <property type="protein sequence ID" value="QDG70152.1"/>
    <property type="molecule type" value="Genomic_DNA"/>
</dbReference>
<dbReference type="Gene3D" id="3.40.50.300">
    <property type="entry name" value="P-loop containing nucleotide triphosphate hydrolases"/>
    <property type="match status" value="2"/>
</dbReference>
<reference evidence="1 2" key="1">
    <citation type="submission" date="2019-06" db="EMBL/GenBank/DDBJ databases">
        <title>Complete genome sequence of Janthinobacterium sp. SNU WT3 isolated from diseased rainbow trout.</title>
        <authorList>
            <person name="Oh W.T."/>
            <person name="Park S.C."/>
        </authorList>
    </citation>
    <scope>NUCLEOTIDE SEQUENCE [LARGE SCALE GENOMIC DNA]</scope>
    <source>
        <strain evidence="1 2">SNU WT3</strain>
    </source>
</reference>
<proteinExistence type="predicted"/>
<dbReference type="PANTHER" id="PTHR32114:SF2">
    <property type="entry name" value="ABC TRANSPORTER ABCH.3"/>
    <property type="match status" value="1"/>
</dbReference>
<dbReference type="AlphaFoldDB" id="A0A4Y6RAY6"/>
<dbReference type="InterPro" id="IPR027417">
    <property type="entry name" value="P-loop_NTPase"/>
</dbReference>
<keyword evidence="2" id="KW-1185">Reference proteome</keyword>
<organism evidence="1 2">
    <name type="scientific">Janthinobacterium tructae</name>
    <dbReference type="NCBI Taxonomy" id="2590869"/>
    <lineage>
        <taxon>Bacteria</taxon>
        <taxon>Pseudomonadati</taxon>
        <taxon>Pseudomonadota</taxon>
        <taxon>Betaproteobacteria</taxon>
        <taxon>Burkholderiales</taxon>
        <taxon>Oxalobacteraceae</taxon>
        <taxon>Janthinobacterium</taxon>
    </lineage>
</organism>
<dbReference type="KEGG" id="jas:FJQ89_06775"/>
<dbReference type="Proteomes" id="UP000316665">
    <property type="component" value="Chromosome"/>
</dbReference>
<gene>
    <name evidence="1" type="ORF">FJQ89_06775</name>
</gene>
<sequence length="805" mass="90570">MRPLSLTLTGFIGIRDGMNRETLTLDFERLTAGAQLVAIVGPNGRGKTTVLDNMTPYATMPSKAGADGLGNFSYYDEVYLPLNRKELLWEMWGQRYRTQIIIRLNGKRRSEAYLHQLCADTWQPVQLPDGTVSDGRMESYQRCVEDIVGPAATFFSTAFSAQNRRQLAHYRNAEIKVLLADLLGLERVRTKGLQAAETAKLLRCGLCGLQQERRLLQQQIDDHHALSRQLAMPDGALDTLQCRRQAALAALDEAKNYLATLKAKQAVAATYVNQRQQLNQTLQYLSDRVLAANQQMDEREHDLIAARESMTQHILQRRQTHAQEHQAATRRHARLLLLTADHLRVTRAVRRLPILARLVEYRSNQAATCRQSHDRYMQVTSQRALALQKIDGINREIGEAVCQTRALHQRLSLTSLVPCAGTALQGQCQLLEHARSARPIIPQYEHSLRRLEHARRQQAEVLSQLDAHIAAMPATAERLLRAERRLDRTRAKCSVNQQVAARAGEIEQARTSIDDVTQRIHLLAQTVDDETEVEKQEKARIDRELAAITGERARVARSAGLERECIEQQLSALPMPFDPLRLVQADQEIAHFMDQFADCEAQLHEATGRQHRLIELQRQLLGQRQTLALLDARIAHIEEQTTIWSLFATCLGNDGVIALAIDDAGPALSMLTNDLLMACYGPRFTVSIRTLLESVKGQSREGFDVIVHDANTGFAKSASKMSGGERVWINECLTRAMALYLAQSNCRRSETLFSDEADGAFDAEHKRMFLAMKRQVIQLGGYQQEFFISHTPELAALADATIDLL</sequence>
<dbReference type="PANTHER" id="PTHR32114">
    <property type="entry name" value="ABC TRANSPORTER ABCH.3"/>
    <property type="match status" value="1"/>
</dbReference>
<accession>A0A4Y6RAY6</accession>
<protein>
    <submittedName>
        <fullName evidence="1">DNA repair protein</fullName>
    </submittedName>
</protein>